<comment type="caution">
    <text evidence="1">The sequence shown here is derived from an EMBL/GenBank/DDBJ whole genome shotgun (WGS) entry which is preliminary data.</text>
</comment>
<accession>A0A318KA39</accession>
<name>A0A318KA39_9NOCA</name>
<organism evidence="1 2">
    <name type="scientific">Nocardia tenerifensis</name>
    <dbReference type="NCBI Taxonomy" id="228006"/>
    <lineage>
        <taxon>Bacteria</taxon>
        <taxon>Bacillati</taxon>
        <taxon>Actinomycetota</taxon>
        <taxon>Actinomycetes</taxon>
        <taxon>Mycobacteriales</taxon>
        <taxon>Nocardiaceae</taxon>
        <taxon>Nocardia</taxon>
    </lineage>
</organism>
<dbReference type="EMBL" id="QJKF01000030">
    <property type="protein sequence ID" value="PXX52791.1"/>
    <property type="molecule type" value="Genomic_DNA"/>
</dbReference>
<evidence type="ECO:0000313" key="1">
    <source>
        <dbReference type="EMBL" id="PXX52791.1"/>
    </source>
</evidence>
<sequence>MLARPVATVHVGRAFMTSESTSHHARYVGQGQWTVDYLPGRQLTGDEAVAAMKIAAAPQRPEVMSWAARLGLTSAEAVGLAAMKTAATAERAIGTER</sequence>
<evidence type="ECO:0000313" key="2">
    <source>
        <dbReference type="Proteomes" id="UP000247569"/>
    </source>
</evidence>
<dbReference type="Proteomes" id="UP000247569">
    <property type="component" value="Unassembled WGS sequence"/>
</dbReference>
<protein>
    <submittedName>
        <fullName evidence="1">Uncharacterized protein</fullName>
    </submittedName>
</protein>
<proteinExistence type="predicted"/>
<reference evidence="1 2" key="1">
    <citation type="submission" date="2018-05" db="EMBL/GenBank/DDBJ databases">
        <title>Genomic Encyclopedia of Type Strains, Phase IV (KMG-IV): sequencing the most valuable type-strain genomes for metagenomic binning, comparative biology and taxonomic classification.</title>
        <authorList>
            <person name="Goeker M."/>
        </authorList>
    </citation>
    <scope>NUCLEOTIDE SEQUENCE [LARGE SCALE GENOMIC DNA]</scope>
    <source>
        <strain evidence="1 2">DSM 44704</strain>
    </source>
</reference>
<dbReference type="AlphaFoldDB" id="A0A318KA39"/>
<keyword evidence="2" id="KW-1185">Reference proteome</keyword>
<gene>
    <name evidence="1" type="ORF">DFR70_13039</name>
</gene>